<dbReference type="Proteomes" id="UP000294820">
    <property type="component" value="Chromosome 1"/>
</dbReference>
<dbReference type="AlphaFoldDB" id="A0A375AGP0"/>
<name>A0A375AGP0_9GAMM</name>
<dbReference type="RefSeq" id="WP_035339028.1">
    <property type="nucleotide sequence ID" value="NZ_LT615367.1"/>
</dbReference>
<dbReference type="EMBL" id="LT615367">
    <property type="protein sequence ID" value="SLM65076.1"/>
    <property type="molecule type" value="Genomic_DNA"/>
</dbReference>
<reference evidence="1 2" key="1">
    <citation type="submission" date="2016-09" db="EMBL/GenBank/DDBJ databases">
        <authorList>
            <person name="Reverchon S."/>
            <person name="Nasser W."/>
            <person name="Leonard S."/>
            <person name="Brochier C."/>
            <person name="Duprey A."/>
        </authorList>
    </citation>
    <scope>NUCLEOTIDE SEQUENCE [LARGE SCALE GENOMIC DNA]</scope>
    <source>
        <strain evidence="1 2">174/2</strain>
    </source>
</reference>
<evidence type="ECO:0000313" key="1">
    <source>
        <dbReference type="EMBL" id="SLM65076.1"/>
    </source>
</evidence>
<accession>A0A375AGP0</accession>
<sequence length="286" mass="31901">MPTYLDPRLILHRHFPLPDVLPHHEVTPAQEYYWHDYTTRLFASNGLRWQEQLVNPQQYAKVVSNLTSFINMIGNLLPEYQAGNDTAHIDSVLMAHWTPDVHLGSSVVNYVIESLKLPACLALTISDRGPDAALFAFSSIANCQQDDDHDALLLIADQRHLLYRSALMTSLDPQSNACLFSVSGHEQPLRYQGFCRQAQPDTASLTPAVQRLSHHFSLRTHRLCVIAEPLLLAGLPASITPIATNPRLVCAAPFVALAEHYQPGQDYLLLVQHQQHLSALALRGLA</sequence>
<proteinExistence type="predicted"/>
<protein>
    <submittedName>
        <fullName evidence="1">Uncharacterized protein</fullName>
    </submittedName>
</protein>
<dbReference type="KEGG" id="daq:DAQ1742_04328"/>
<gene>
    <name evidence="1" type="primary">vfmV</name>
    <name evidence="1" type="ORF">DAQ1742_04328</name>
</gene>
<keyword evidence="2" id="KW-1185">Reference proteome</keyword>
<evidence type="ECO:0000313" key="2">
    <source>
        <dbReference type="Proteomes" id="UP000294820"/>
    </source>
</evidence>
<organism evidence="1 2">
    <name type="scientific">Dickeya aquatica</name>
    <dbReference type="NCBI Taxonomy" id="1401087"/>
    <lineage>
        <taxon>Bacteria</taxon>
        <taxon>Pseudomonadati</taxon>
        <taxon>Pseudomonadota</taxon>
        <taxon>Gammaproteobacteria</taxon>
        <taxon>Enterobacterales</taxon>
        <taxon>Pectobacteriaceae</taxon>
        <taxon>Dickeya</taxon>
    </lineage>
</organism>